<keyword evidence="13" id="KW-1185">Reference proteome</keyword>
<evidence type="ECO:0000256" key="3">
    <source>
        <dbReference type="ARBA" id="ARBA00022989"/>
    </source>
</evidence>
<dbReference type="PRINTS" id="PR00237">
    <property type="entry name" value="GPCRRHODOPSN"/>
</dbReference>
<evidence type="ECO:0000313" key="13">
    <source>
        <dbReference type="Proteomes" id="UP001519460"/>
    </source>
</evidence>
<feature type="domain" description="G-protein coupled receptors family 1 profile" evidence="11">
    <location>
        <begin position="142"/>
        <end position="227"/>
    </location>
</feature>
<dbReference type="InterPro" id="IPR000276">
    <property type="entry name" value="GPCR_Rhodpsn"/>
</dbReference>
<evidence type="ECO:0000256" key="7">
    <source>
        <dbReference type="ARBA" id="ARBA00023224"/>
    </source>
</evidence>
<evidence type="ECO:0000256" key="6">
    <source>
        <dbReference type="ARBA" id="ARBA00023170"/>
    </source>
</evidence>
<sequence>MALVIDKPHVKRPPKRDKSDKHIKSKETRVTRRSTEVCADSKPAISKRKLLGEAEVIRDVCGDHLVISTEKTLFEHFWSQRQTIQTIFINLNLKFLNVTQLDDNLQRGYLKRLKHREHLEKATLYIPVIVFLIVLIVTGTLGNLLVCCVYWRKPYKASSHYFILSLAILDLFSCLIGLPTEIADLSFPYIFNMPVACKVLRFTHSSTIIASSTILIQVAFDRYFRICKLGQQFSVRKAKLLHVRYEVLPAADCSTDDSVRGTIYPTIYYLFLFTLFFLTITFFAVLYSRIGVAIWRRKRKTIGSKVVTKMNSHGSDQTSMAWINKRNTQRFPCMLYSRSVT</sequence>
<dbReference type="Pfam" id="PF00001">
    <property type="entry name" value="7tm_1"/>
    <property type="match status" value="1"/>
</dbReference>
<dbReference type="Proteomes" id="UP001519460">
    <property type="component" value="Unassembled WGS sequence"/>
</dbReference>
<feature type="transmembrane region" description="Helical" evidence="10">
    <location>
        <begin position="267"/>
        <end position="290"/>
    </location>
</feature>
<dbReference type="PROSITE" id="PS50262">
    <property type="entry name" value="G_PROTEIN_RECEP_F1_2"/>
    <property type="match status" value="1"/>
</dbReference>
<organism evidence="12 13">
    <name type="scientific">Batillaria attramentaria</name>
    <dbReference type="NCBI Taxonomy" id="370345"/>
    <lineage>
        <taxon>Eukaryota</taxon>
        <taxon>Metazoa</taxon>
        <taxon>Spiralia</taxon>
        <taxon>Lophotrochozoa</taxon>
        <taxon>Mollusca</taxon>
        <taxon>Gastropoda</taxon>
        <taxon>Caenogastropoda</taxon>
        <taxon>Sorbeoconcha</taxon>
        <taxon>Cerithioidea</taxon>
        <taxon>Batillariidae</taxon>
        <taxon>Batillaria</taxon>
    </lineage>
</organism>
<dbReference type="GO" id="GO:0004930">
    <property type="term" value="F:G protein-coupled receptor activity"/>
    <property type="evidence" value="ECO:0007669"/>
    <property type="project" value="UniProtKB-KW"/>
</dbReference>
<reference evidence="12 13" key="1">
    <citation type="journal article" date="2023" name="Sci. Data">
        <title>Genome assembly of the Korean intertidal mud-creeper Batillaria attramentaria.</title>
        <authorList>
            <person name="Patra A.K."/>
            <person name="Ho P.T."/>
            <person name="Jun S."/>
            <person name="Lee S.J."/>
            <person name="Kim Y."/>
            <person name="Won Y.J."/>
        </authorList>
    </citation>
    <scope>NUCLEOTIDE SEQUENCE [LARGE SCALE GENOMIC DNA]</scope>
    <source>
        <strain evidence="12">Wonlab-2016</strain>
    </source>
</reference>
<keyword evidence="6 8" id="KW-0675">Receptor</keyword>
<accession>A0ABD0LEP5</accession>
<feature type="compositionally biased region" description="Basic and acidic residues" evidence="9">
    <location>
        <begin position="16"/>
        <end position="32"/>
    </location>
</feature>
<protein>
    <recommendedName>
        <fullName evidence="11">G-protein coupled receptors family 1 profile domain-containing protein</fullName>
    </recommendedName>
</protein>
<evidence type="ECO:0000256" key="9">
    <source>
        <dbReference type="SAM" id="MobiDB-lite"/>
    </source>
</evidence>
<evidence type="ECO:0000256" key="2">
    <source>
        <dbReference type="ARBA" id="ARBA00022692"/>
    </source>
</evidence>
<dbReference type="EMBL" id="JACVVK020000056">
    <property type="protein sequence ID" value="KAK7497688.1"/>
    <property type="molecule type" value="Genomic_DNA"/>
</dbReference>
<keyword evidence="4 8" id="KW-0297">G-protein coupled receptor</keyword>
<keyword evidence="7 8" id="KW-0807">Transducer</keyword>
<comment type="subcellular location">
    <subcellularLocation>
        <location evidence="1">Membrane</location>
        <topology evidence="1">Multi-pass membrane protein</topology>
    </subcellularLocation>
</comment>
<name>A0ABD0LEP5_9CAEN</name>
<proteinExistence type="inferred from homology"/>
<evidence type="ECO:0000259" key="11">
    <source>
        <dbReference type="PROSITE" id="PS50262"/>
    </source>
</evidence>
<feature type="transmembrane region" description="Helical" evidence="10">
    <location>
        <begin position="158"/>
        <end position="178"/>
    </location>
</feature>
<evidence type="ECO:0000256" key="1">
    <source>
        <dbReference type="ARBA" id="ARBA00004141"/>
    </source>
</evidence>
<gene>
    <name evidence="12" type="ORF">BaRGS_00011083</name>
</gene>
<dbReference type="Gene3D" id="1.20.1070.10">
    <property type="entry name" value="Rhodopsin 7-helix transmembrane proteins"/>
    <property type="match status" value="1"/>
</dbReference>
<dbReference type="AlphaFoldDB" id="A0ABD0LEP5"/>
<evidence type="ECO:0000313" key="12">
    <source>
        <dbReference type="EMBL" id="KAK7497688.1"/>
    </source>
</evidence>
<dbReference type="SUPFAM" id="SSF81321">
    <property type="entry name" value="Family A G protein-coupled receptor-like"/>
    <property type="match status" value="1"/>
</dbReference>
<evidence type="ECO:0000256" key="10">
    <source>
        <dbReference type="SAM" id="Phobius"/>
    </source>
</evidence>
<dbReference type="CDD" id="cd00637">
    <property type="entry name" value="7tm_classA_rhodopsin-like"/>
    <property type="match status" value="1"/>
</dbReference>
<dbReference type="PANTHER" id="PTHR24243:SF208">
    <property type="entry name" value="PYROKININ-1 RECEPTOR"/>
    <property type="match status" value="1"/>
</dbReference>
<keyword evidence="3 10" id="KW-1133">Transmembrane helix</keyword>
<evidence type="ECO:0000256" key="8">
    <source>
        <dbReference type="RuleBase" id="RU000688"/>
    </source>
</evidence>
<feature type="transmembrane region" description="Helical" evidence="10">
    <location>
        <begin position="122"/>
        <end position="152"/>
    </location>
</feature>
<comment type="caution">
    <text evidence="12">The sequence shown here is derived from an EMBL/GenBank/DDBJ whole genome shotgun (WGS) entry which is preliminary data.</text>
</comment>
<dbReference type="PANTHER" id="PTHR24243">
    <property type="entry name" value="G-PROTEIN COUPLED RECEPTOR"/>
    <property type="match status" value="1"/>
</dbReference>
<keyword evidence="5 10" id="KW-0472">Membrane</keyword>
<dbReference type="GO" id="GO:0016020">
    <property type="term" value="C:membrane"/>
    <property type="evidence" value="ECO:0007669"/>
    <property type="project" value="UniProtKB-SubCell"/>
</dbReference>
<comment type="similarity">
    <text evidence="8">Belongs to the G-protein coupled receptor 1 family.</text>
</comment>
<dbReference type="PROSITE" id="PS00237">
    <property type="entry name" value="G_PROTEIN_RECEP_F1_1"/>
    <property type="match status" value="1"/>
</dbReference>
<evidence type="ECO:0000256" key="4">
    <source>
        <dbReference type="ARBA" id="ARBA00023040"/>
    </source>
</evidence>
<dbReference type="InterPro" id="IPR017452">
    <property type="entry name" value="GPCR_Rhodpsn_7TM"/>
</dbReference>
<keyword evidence="2 8" id="KW-0812">Transmembrane</keyword>
<feature type="region of interest" description="Disordered" evidence="9">
    <location>
        <begin position="1"/>
        <end position="32"/>
    </location>
</feature>
<evidence type="ECO:0000256" key="5">
    <source>
        <dbReference type="ARBA" id="ARBA00023136"/>
    </source>
</evidence>